<dbReference type="InterPro" id="IPR009764">
    <property type="entry name" value="OCIA_dom"/>
</dbReference>
<comment type="caution">
    <text evidence="3">The sequence shown here is derived from an EMBL/GenBank/DDBJ whole genome shotgun (WGS) entry which is preliminary data.</text>
</comment>
<feature type="non-terminal residue" evidence="3">
    <location>
        <position position="228"/>
    </location>
</feature>
<evidence type="ECO:0000259" key="2">
    <source>
        <dbReference type="Pfam" id="PF07051"/>
    </source>
</evidence>
<evidence type="ECO:0000313" key="4">
    <source>
        <dbReference type="Proteomes" id="UP000678393"/>
    </source>
</evidence>
<name>A0A8S3ZM34_9EUPU</name>
<sequence>VLTEEEKLVLKECERDSFYKRALPLSLGNMLAAHMLVKGGYWSPNPKYGSLPKVFVLGGIGYFLGKLSYLSVCQQKILDKIPNSNLAAQIRKAKGLPETEAGPAAWDGASAGVSSPRIKDDYSTPEGLDDRFRPTIDSSVKESETPSQDKIQLTYEELRRRNRQEYKDQISKAPPPASGFPPFKDTPPKPFPDARSGDSGSSLGSSTPPYQASPSKRRTNIWGDPIDE</sequence>
<dbReference type="AlphaFoldDB" id="A0A8S3ZM34"/>
<reference evidence="3" key="1">
    <citation type="submission" date="2021-04" db="EMBL/GenBank/DDBJ databases">
        <authorList>
            <consortium name="Molecular Ecology Group"/>
        </authorList>
    </citation>
    <scope>NUCLEOTIDE SEQUENCE</scope>
</reference>
<feature type="compositionally biased region" description="Low complexity" evidence="1">
    <location>
        <begin position="197"/>
        <end position="206"/>
    </location>
</feature>
<feature type="region of interest" description="Disordered" evidence="1">
    <location>
        <begin position="97"/>
        <end position="151"/>
    </location>
</feature>
<gene>
    <name evidence="3" type="ORF">CUNI_LOCUS16262</name>
</gene>
<dbReference type="GO" id="GO:0005768">
    <property type="term" value="C:endosome"/>
    <property type="evidence" value="ECO:0007669"/>
    <property type="project" value="TreeGrafter"/>
</dbReference>
<evidence type="ECO:0000256" key="1">
    <source>
        <dbReference type="SAM" id="MobiDB-lite"/>
    </source>
</evidence>
<evidence type="ECO:0000313" key="3">
    <source>
        <dbReference type="EMBL" id="CAG5130704.1"/>
    </source>
</evidence>
<protein>
    <recommendedName>
        <fullName evidence="2">OCIA domain-containing protein</fullName>
    </recommendedName>
</protein>
<dbReference type="Proteomes" id="UP000678393">
    <property type="component" value="Unassembled WGS sequence"/>
</dbReference>
<organism evidence="3 4">
    <name type="scientific">Candidula unifasciata</name>
    <dbReference type="NCBI Taxonomy" id="100452"/>
    <lineage>
        <taxon>Eukaryota</taxon>
        <taxon>Metazoa</taxon>
        <taxon>Spiralia</taxon>
        <taxon>Lophotrochozoa</taxon>
        <taxon>Mollusca</taxon>
        <taxon>Gastropoda</taxon>
        <taxon>Heterobranchia</taxon>
        <taxon>Euthyneura</taxon>
        <taxon>Panpulmonata</taxon>
        <taxon>Eupulmonata</taxon>
        <taxon>Stylommatophora</taxon>
        <taxon>Helicina</taxon>
        <taxon>Helicoidea</taxon>
        <taxon>Geomitridae</taxon>
        <taxon>Candidula</taxon>
    </lineage>
</organism>
<feature type="domain" description="OCIA" evidence="2">
    <location>
        <begin position="2"/>
        <end position="84"/>
    </location>
</feature>
<keyword evidence="4" id="KW-1185">Reference proteome</keyword>
<dbReference type="OrthoDB" id="6513616at2759"/>
<accession>A0A8S3ZM34</accession>
<feature type="compositionally biased region" description="Pro residues" evidence="1">
    <location>
        <begin position="173"/>
        <end position="191"/>
    </location>
</feature>
<feature type="compositionally biased region" description="Basic and acidic residues" evidence="1">
    <location>
        <begin position="117"/>
        <end position="144"/>
    </location>
</feature>
<feature type="region of interest" description="Disordered" evidence="1">
    <location>
        <begin position="164"/>
        <end position="228"/>
    </location>
</feature>
<proteinExistence type="predicted"/>
<dbReference type="PANTHER" id="PTHR13336">
    <property type="entry name" value="OVARIAN CARCINOMA IMMUNOREACTIVE ANTIGEN"/>
    <property type="match status" value="1"/>
</dbReference>
<dbReference type="Pfam" id="PF07051">
    <property type="entry name" value="OCIA"/>
    <property type="match status" value="1"/>
</dbReference>
<dbReference type="PANTHER" id="PTHR13336:SF3">
    <property type="entry name" value="OCIA DOMAIN-CONTAINING PROTEIN 1"/>
    <property type="match status" value="1"/>
</dbReference>
<dbReference type="EMBL" id="CAJHNH020004201">
    <property type="protein sequence ID" value="CAG5130704.1"/>
    <property type="molecule type" value="Genomic_DNA"/>
</dbReference>
<dbReference type="InterPro" id="IPR040187">
    <property type="entry name" value="OCAD1/2"/>
</dbReference>